<dbReference type="Pfam" id="PF20126">
    <property type="entry name" value="TumE"/>
    <property type="match status" value="1"/>
</dbReference>
<dbReference type="OrthoDB" id="7451512at2"/>
<dbReference type="RefSeq" id="WP_009151565.1">
    <property type="nucleotide sequence ID" value="NZ_CP121471.1"/>
</dbReference>
<organism evidence="1 2">
    <name type="scientific">Thiorhodovibrio frisius</name>
    <dbReference type="NCBI Taxonomy" id="631362"/>
    <lineage>
        <taxon>Bacteria</taxon>
        <taxon>Pseudomonadati</taxon>
        <taxon>Pseudomonadota</taxon>
        <taxon>Gammaproteobacteria</taxon>
        <taxon>Chromatiales</taxon>
        <taxon>Chromatiaceae</taxon>
        <taxon>Thiorhodovibrio</taxon>
    </lineage>
</organism>
<gene>
    <name evidence="1" type="ORF">Thi970DRAFT_04853</name>
</gene>
<dbReference type="eggNOG" id="ENOG5032Y3P">
    <property type="taxonomic scope" value="Bacteria"/>
</dbReference>
<reference evidence="2" key="1">
    <citation type="submission" date="2011-06" db="EMBL/GenBank/DDBJ databases">
        <authorList>
            <consortium name="US DOE Joint Genome Institute (JGI-PGF)"/>
            <person name="Lucas S."/>
            <person name="Han J."/>
            <person name="Lapidus A."/>
            <person name="Cheng J.-F."/>
            <person name="Goodwin L."/>
            <person name="Pitluck S."/>
            <person name="Peters L."/>
            <person name="Land M.L."/>
            <person name="Hauser L."/>
            <person name="Vogl K."/>
            <person name="Liu Z."/>
            <person name="Overmann J."/>
            <person name="Frigaard N.-U."/>
            <person name="Bryant D.A."/>
            <person name="Woyke T.J."/>
        </authorList>
    </citation>
    <scope>NUCLEOTIDE SEQUENCE [LARGE SCALE GENOMIC DNA]</scope>
    <source>
        <strain evidence="2">970</strain>
    </source>
</reference>
<evidence type="ECO:0000313" key="2">
    <source>
        <dbReference type="Proteomes" id="UP000002964"/>
    </source>
</evidence>
<evidence type="ECO:0000313" key="1">
    <source>
        <dbReference type="EMBL" id="EIC19336.1"/>
    </source>
</evidence>
<proteinExistence type="predicted"/>
<dbReference type="HOGENOM" id="CLU_166635_0_0_6"/>
<dbReference type="EMBL" id="JH603171">
    <property type="protein sequence ID" value="EIC19336.1"/>
    <property type="molecule type" value="Genomic_DNA"/>
</dbReference>
<dbReference type="Proteomes" id="UP000002964">
    <property type="component" value="Unassembled WGS sequence"/>
</dbReference>
<reference evidence="1 2" key="2">
    <citation type="submission" date="2011-11" db="EMBL/GenBank/DDBJ databases">
        <authorList>
            <consortium name="US DOE Joint Genome Institute"/>
            <person name="Lucas S."/>
            <person name="Han J."/>
            <person name="Lapidus A."/>
            <person name="Cheng J.-F."/>
            <person name="Goodwin L."/>
            <person name="Pitluck S."/>
            <person name="Peters L."/>
            <person name="Ovchinnikova G."/>
            <person name="Zhang X."/>
            <person name="Detter J.C."/>
            <person name="Han C."/>
            <person name="Tapia R."/>
            <person name="Land M."/>
            <person name="Hauser L."/>
            <person name="Kyrpides N."/>
            <person name="Ivanova N."/>
            <person name="Pagani I."/>
            <person name="Vogl K."/>
            <person name="Liu Z."/>
            <person name="Overmann J."/>
            <person name="Frigaard N.-U."/>
            <person name="Bryant D."/>
            <person name="Woyke T."/>
        </authorList>
    </citation>
    <scope>NUCLEOTIDE SEQUENCE [LARGE SCALE GENOMIC DNA]</scope>
    <source>
        <strain evidence="1 2">970</strain>
    </source>
</reference>
<dbReference type="InterPro" id="IPR045397">
    <property type="entry name" value="TumE-like"/>
</dbReference>
<protein>
    <submittedName>
        <fullName evidence="1">Uncharacterized protein</fullName>
    </submittedName>
</protein>
<dbReference type="AlphaFoldDB" id="H8Z8D1"/>
<name>H8Z8D1_9GAMM</name>
<dbReference type="STRING" id="631362.Thi970DRAFT_04853"/>
<sequence>MPATLLQRERISLDERRFVELLIWSLPAAMAGSEHCFKYRLALVIDEVCVLRYDNEAGKGDHKHLGALEAPYRFQGIDQLIEDFWTDVSQWAA</sequence>
<accession>H8Z8D1</accession>
<keyword evidence="2" id="KW-1185">Reference proteome</keyword>